<dbReference type="Gene3D" id="2.40.170.20">
    <property type="entry name" value="TonB-dependent receptor, beta-barrel domain"/>
    <property type="match status" value="1"/>
</dbReference>
<keyword evidence="5" id="KW-0675">Receptor</keyword>
<dbReference type="OrthoDB" id="9768470at2"/>
<dbReference type="PROSITE" id="PS51318">
    <property type="entry name" value="TAT"/>
    <property type="match status" value="1"/>
</dbReference>
<dbReference type="KEGG" id="bne:DA69_07405"/>
<dbReference type="InterPro" id="IPR036942">
    <property type="entry name" value="Beta-barrel_TonB_sf"/>
</dbReference>
<dbReference type="eggNOG" id="COG4771">
    <property type="taxonomic scope" value="Bacteria"/>
</dbReference>
<gene>
    <name evidence="5" type="ORF">DA69_07405</name>
</gene>
<evidence type="ECO:0000256" key="3">
    <source>
        <dbReference type="ARBA" id="ARBA00023237"/>
    </source>
</evidence>
<protein>
    <submittedName>
        <fullName evidence="5">TonB-dependent receptor</fullName>
    </submittedName>
</protein>
<dbReference type="Gene3D" id="2.170.130.10">
    <property type="entry name" value="TonB-dependent receptor, plug domain"/>
    <property type="match status" value="1"/>
</dbReference>
<dbReference type="PANTHER" id="PTHR40980:SF5">
    <property type="entry name" value="TONB-DEPENDENT RECEPTOR"/>
    <property type="match status" value="1"/>
</dbReference>
<name>A0A172Y5S9_9CAUL</name>
<dbReference type="RefSeq" id="WP_025978140.1">
    <property type="nucleotide sequence ID" value="NZ_CP015614.1"/>
</dbReference>
<sequence>MKNKTLTRNGVLLASSALVAVFGAPSLALAQAVAQTAAPAAAVALSAELPADPESPDQVSQTPATQLGDIVVLGRNIPQENRQSAEVAAFLTSEDLQRTGDSTAAAALTRVTGLSIVDGRFVYVRGLGERYSSALLNGSPLPSPEPLQRVVPLDLFPSSILAGVTVQKSYSPNYPGEFGGGVIDLRTVDAPAEPFLTFKVGVGGNTETTARDNLVYYGSDSDWTGFDDDTRKVPGAIDMAFRTGKQINLANFSASEVQAMGRSLVNAPLRLMQRQQTPVDGSLELAGGFRTPTEIGDLGVIAVAGYDNSWRTRQAIQEEGQFQGDDLVPVSTFDVESNQNDVRLNLLGGLSLTTDDHEVKWTNLYVRTTTKRARTSAGPDFDAGGSVIRNDYTEWFVRQLFTSQLAGEHYFGQDGAWKLDWRAAYATTSRDAPYETRFQYGVDAQDRFIHNVQGNQISFSELDDEVWSGGVDLAYNLPMAAGREATISVGASTLDNTRSAERHDLQFEAVNGLTDSQRRSRIDYLFSDFNINPWTLQLREIAGSNGANAYDADMKVSAVYAMVDAEFVPTVRTTFGVRFEDGQQSVTPRDLFGGTTSYEATEIEEQYWLPSFTATWNFTEDQQLRFGASKTIGRPQFRELAPQAYTDPESDRVFIGNPYLTDTEILNLDARWEWYFGRQQFVTAGVFYKKLDKPVEAVIVDVGNQRQQTFLNAPEATVMGVEAEVKKYFEFADQPSFISNKRWLVQANYTWSDSDVSVGEGDTVITLGGGGRPEQAAFFIQDGSRLQGQSEHVANLQLGWEDDTARSQATFILNYVSERITARGAGVGTAREPDYLQEPGAFLDFVYRKDFTVKGRDLGFALELRNLLGTEFEEYQEKGNRIRINQYDLGQSASVSLTARF</sequence>
<dbReference type="InterPro" id="IPR037066">
    <property type="entry name" value="Plug_dom_sf"/>
</dbReference>
<evidence type="ECO:0000256" key="2">
    <source>
        <dbReference type="ARBA" id="ARBA00023136"/>
    </source>
</evidence>
<keyword evidence="4" id="KW-0798">TonB box</keyword>
<evidence type="ECO:0000313" key="5">
    <source>
        <dbReference type="EMBL" id="ANF54581.1"/>
    </source>
</evidence>
<accession>A0A172Y5S9</accession>
<comment type="subcellular location">
    <subcellularLocation>
        <location evidence="1 4">Cell outer membrane</location>
    </subcellularLocation>
</comment>
<dbReference type="Pfam" id="PF00593">
    <property type="entry name" value="TonB_dep_Rec_b-barrel"/>
    <property type="match status" value="1"/>
</dbReference>
<dbReference type="SUPFAM" id="SSF56935">
    <property type="entry name" value="Porins"/>
    <property type="match status" value="1"/>
</dbReference>
<keyword evidence="3" id="KW-0998">Cell outer membrane</keyword>
<keyword evidence="6" id="KW-1185">Reference proteome</keyword>
<evidence type="ECO:0000313" key="6">
    <source>
        <dbReference type="Proteomes" id="UP000077603"/>
    </source>
</evidence>
<organism evidence="5 6">
    <name type="scientific">Brevundimonas naejangsanensis</name>
    <dbReference type="NCBI Taxonomy" id="588932"/>
    <lineage>
        <taxon>Bacteria</taxon>
        <taxon>Pseudomonadati</taxon>
        <taxon>Pseudomonadota</taxon>
        <taxon>Alphaproteobacteria</taxon>
        <taxon>Caulobacterales</taxon>
        <taxon>Caulobacteraceae</taxon>
        <taxon>Brevundimonas</taxon>
    </lineage>
</organism>
<dbReference type="EMBL" id="CP015614">
    <property type="protein sequence ID" value="ANF54581.1"/>
    <property type="molecule type" value="Genomic_DNA"/>
</dbReference>
<evidence type="ECO:0000256" key="1">
    <source>
        <dbReference type="ARBA" id="ARBA00004442"/>
    </source>
</evidence>
<dbReference type="STRING" id="588932.DA69_07405"/>
<keyword evidence="2 4" id="KW-0472">Membrane</keyword>
<dbReference type="GO" id="GO:0009279">
    <property type="term" value="C:cell outer membrane"/>
    <property type="evidence" value="ECO:0007669"/>
    <property type="project" value="UniProtKB-SubCell"/>
</dbReference>
<evidence type="ECO:0000256" key="4">
    <source>
        <dbReference type="RuleBase" id="RU003357"/>
    </source>
</evidence>
<dbReference type="InterPro" id="IPR006311">
    <property type="entry name" value="TAT_signal"/>
</dbReference>
<dbReference type="eggNOG" id="COG1629">
    <property type="taxonomic scope" value="Bacteria"/>
</dbReference>
<dbReference type="InterPro" id="IPR000531">
    <property type="entry name" value="Beta-barrel_TonB"/>
</dbReference>
<comment type="similarity">
    <text evidence="4">Belongs to the TonB-dependent receptor family.</text>
</comment>
<dbReference type="InterPro" id="IPR012910">
    <property type="entry name" value="Plug_dom"/>
</dbReference>
<proteinExistence type="inferred from homology"/>
<dbReference type="PANTHER" id="PTHR40980">
    <property type="entry name" value="PLUG DOMAIN-CONTAINING PROTEIN"/>
    <property type="match status" value="1"/>
</dbReference>
<reference evidence="5 6" key="1">
    <citation type="journal article" date="2014" name="Genome Announc.">
        <title>Genome Sequence of a Promising Hydrogen-Producing Facultative Anaerobic Bacterium, Brevundimonas naejangsanensis Strain B1.</title>
        <authorList>
            <person name="Su H."/>
            <person name="Zhang T."/>
            <person name="Bao M."/>
            <person name="Jiang Y."/>
            <person name="Wang Y."/>
            <person name="Tan T."/>
        </authorList>
    </citation>
    <scope>NUCLEOTIDE SEQUENCE [LARGE SCALE GENOMIC DNA]</scope>
    <source>
        <strain evidence="5 6">B1</strain>
    </source>
</reference>
<dbReference type="Proteomes" id="UP000077603">
    <property type="component" value="Chromosome"/>
</dbReference>
<dbReference type="Pfam" id="PF07715">
    <property type="entry name" value="Plug"/>
    <property type="match status" value="1"/>
</dbReference>
<dbReference type="AlphaFoldDB" id="A0A172Y5S9"/>